<name>A0AAE3RCY6_9BACT</name>
<protein>
    <submittedName>
        <fullName evidence="1">Carboxypeptidase-like regulatory domain-containing protein</fullName>
    </submittedName>
</protein>
<comment type="caution">
    <text evidence="1">The sequence shown here is derived from an EMBL/GenBank/DDBJ whole genome shotgun (WGS) entry which is preliminary data.</text>
</comment>
<sequence length="211" mass="24016">MKKIYILFGLLMLVSCKPLESRIVGRYWHYADFEFHTKITLHPDHRFVFEGQEGLQFLKTQGSWEVKGHQLILNSDPELFLSRESTVVEQGISATKTFSVRVLDQDAAALPGASIQMTHQGQITGRAGDTSGEGLFPLADYDSLQVSFIGYKELTVKLPDKTINSITVQLALDDLQGSVKFKNEKWQVKSGSLFDPRFKSRKWKNRYKKVD</sequence>
<dbReference type="Proteomes" id="UP001232063">
    <property type="component" value="Unassembled WGS sequence"/>
</dbReference>
<keyword evidence="1" id="KW-0378">Hydrolase</keyword>
<dbReference type="AlphaFoldDB" id="A0AAE3RCY6"/>
<gene>
    <name evidence="1" type="ORF">QNI22_33385</name>
</gene>
<evidence type="ECO:0000313" key="1">
    <source>
        <dbReference type="EMBL" id="MDJ1505597.1"/>
    </source>
</evidence>
<proteinExistence type="predicted"/>
<keyword evidence="1" id="KW-0645">Protease</keyword>
<evidence type="ECO:0000313" key="2">
    <source>
        <dbReference type="Proteomes" id="UP001232063"/>
    </source>
</evidence>
<keyword evidence="2" id="KW-1185">Reference proteome</keyword>
<reference evidence="1" key="1">
    <citation type="submission" date="2023-05" db="EMBL/GenBank/DDBJ databases">
        <authorList>
            <person name="Zhang X."/>
        </authorList>
    </citation>
    <scope>NUCLEOTIDE SEQUENCE</scope>
    <source>
        <strain evidence="1">BD1B2-1</strain>
    </source>
</reference>
<dbReference type="PROSITE" id="PS51257">
    <property type="entry name" value="PROKAR_LIPOPROTEIN"/>
    <property type="match status" value="1"/>
</dbReference>
<dbReference type="GO" id="GO:0004180">
    <property type="term" value="F:carboxypeptidase activity"/>
    <property type="evidence" value="ECO:0007669"/>
    <property type="project" value="UniProtKB-KW"/>
</dbReference>
<keyword evidence="1" id="KW-0121">Carboxypeptidase</keyword>
<dbReference type="RefSeq" id="WP_314517784.1">
    <property type="nucleotide sequence ID" value="NZ_JASJOU010000017.1"/>
</dbReference>
<accession>A0AAE3RCY6</accession>
<dbReference type="EMBL" id="JASJOU010000017">
    <property type="protein sequence ID" value="MDJ1505597.1"/>
    <property type="molecule type" value="Genomic_DNA"/>
</dbReference>
<organism evidence="1 2">
    <name type="scientific">Xanthocytophaga agilis</name>
    <dbReference type="NCBI Taxonomy" id="3048010"/>
    <lineage>
        <taxon>Bacteria</taxon>
        <taxon>Pseudomonadati</taxon>
        <taxon>Bacteroidota</taxon>
        <taxon>Cytophagia</taxon>
        <taxon>Cytophagales</taxon>
        <taxon>Rhodocytophagaceae</taxon>
        <taxon>Xanthocytophaga</taxon>
    </lineage>
</organism>